<dbReference type="EMBL" id="ACVA01000013">
    <property type="protein sequence ID" value="EEX19451.1"/>
    <property type="molecule type" value="Genomic_DNA"/>
</dbReference>
<dbReference type="HOGENOM" id="CLU_3220350_0_0_10"/>
<protein>
    <submittedName>
        <fullName evidence="1">Uncharacterized protein</fullName>
    </submittedName>
</protein>
<keyword evidence="2" id="KW-1185">Reference proteome</keyword>
<dbReference type="AlphaFoldDB" id="C9MLB7"/>
<dbReference type="Proteomes" id="UP000003327">
    <property type="component" value="Unassembled WGS sequence"/>
</dbReference>
<reference evidence="1 2" key="1">
    <citation type="submission" date="2009-09" db="EMBL/GenBank/DDBJ databases">
        <authorList>
            <person name="Weinstock G."/>
            <person name="Sodergren E."/>
            <person name="Clifton S."/>
            <person name="Fulton L."/>
            <person name="Fulton B."/>
            <person name="Courtney L."/>
            <person name="Fronick C."/>
            <person name="Harrison M."/>
            <person name="Strong C."/>
            <person name="Farmer C."/>
            <person name="Delahaunty K."/>
            <person name="Markovic C."/>
            <person name="Hall O."/>
            <person name="Minx P."/>
            <person name="Tomlinson C."/>
            <person name="Mitreva M."/>
            <person name="Nelson J."/>
            <person name="Hou S."/>
            <person name="Wollam A."/>
            <person name="Pepin K.H."/>
            <person name="Johnson M."/>
            <person name="Bhonagiri V."/>
            <person name="Nash W.E."/>
            <person name="Warren W."/>
            <person name="Chinwalla A."/>
            <person name="Mardis E.R."/>
            <person name="Wilson R.K."/>
        </authorList>
    </citation>
    <scope>NUCLEOTIDE SEQUENCE [LARGE SCALE GENOMIC DNA]</scope>
    <source>
        <strain evidence="1 2">F0319</strain>
    </source>
</reference>
<comment type="caution">
    <text evidence="1">The sequence shown here is derived from an EMBL/GenBank/DDBJ whole genome shotgun (WGS) entry which is preliminary data.</text>
</comment>
<accession>C9MLB7</accession>
<proteinExistence type="predicted"/>
<evidence type="ECO:0000313" key="2">
    <source>
        <dbReference type="Proteomes" id="UP000003327"/>
    </source>
</evidence>
<name>C9MLB7_9BACT</name>
<organism evidence="1 2">
    <name type="scientific">Prevotella veroralis F0319</name>
    <dbReference type="NCBI Taxonomy" id="649761"/>
    <lineage>
        <taxon>Bacteria</taxon>
        <taxon>Pseudomonadati</taxon>
        <taxon>Bacteroidota</taxon>
        <taxon>Bacteroidia</taxon>
        <taxon>Bacteroidales</taxon>
        <taxon>Prevotellaceae</taxon>
        <taxon>Prevotella</taxon>
    </lineage>
</organism>
<evidence type="ECO:0000313" key="1">
    <source>
        <dbReference type="EMBL" id="EEX19451.1"/>
    </source>
</evidence>
<gene>
    <name evidence="1" type="ORF">HMPREF0973_00392</name>
</gene>
<sequence length="44" mass="5042">MLPNGKPYKGKWADRRGRLSLLWCTILIGNNHLIHLTPYNVSPP</sequence>